<evidence type="ECO:0000256" key="1">
    <source>
        <dbReference type="SAM" id="MobiDB-lite"/>
    </source>
</evidence>
<accession>A0A918W9E6</accession>
<dbReference type="Proteomes" id="UP000646426">
    <property type="component" value="Unassembled WGS sequence"/>
</dbReference>
<dbReference type="AlphaFoldDB" id="A0A918W9E6"/>
<protein>
    <submittedName>
        <fullName evidence="2">Uncharacterized protein</fullName>
    </submittedName>
</protein>
<organism evidence="2 3">
    <name type="scientific">Cognatilysobacter bugurensis</name>
    <dbReference type="NCBI Taxonomy" id="543356"/>
    <lineage>
        <taxon>Bacteria</taxon>
        <taxon>Pseudomonadati</taxon>
        <taxon>Pseudomonadota</taxon>
        <taxon>Gammaproteobacteria</taxon>
        <taxon>Lysobacterales</taxon>
        <taxon>Lysobacteraceae</taxon>
        <taxon>Cognatilysobacter</taxon>
    </lineage>
</organism>
<name>A0A918W9E6_9GAMM</name>
<proteinExistence type="predicted"/>
<reference evidence="2" key="1">
    <citation type="journal article" date="2014" name="Int. J. Syst. Evol. Microbiol.">
        <title>Complete genome sequence of Corynebacterium casei LMG S-19264T (=DSM 44701T), isolated from a smear-ripened cheese.</title>
        <authorList>
            <consortium name="US DOE Joint Genome Institute (JGI-PGF)"/>
            <person name="Walter F."/>
            <person name="Albersmeier A."/>
            <person name="Kalinowski J."/>
            <person name="Ruckert C."/>
        </authorList>
    </citation>
    <scope>NUCLEOTIDE SEQUENCE</scope>
    <source>
        <strain evidence="2">KCTC 23077</strain>
    </source>
</reference>
<feature type="region of interest" description="Disordered" evidence="1">
    <location>
        <begin position="1"/>
        <end position="98"/>
    </location>
</feature>
<sequence>MTFDCLTAGYDRTSVGCPQRNAPRTAESALGAHRRWLRRDRTGTARAATRMQGSGAGPERLQPLEPAFRSPIFHSNDSAGSDDGAVAGLEGAQTWASR</sequence>
<dbReference type="EMBL" id="BMYD01000004">
    <property type="protein sequence ID" value="GHA84496.1"/>
    <property type="molecule type" value="Genomic_DNA"/>
</dbReference>
<comment type="caution">
    <text evidence="2">The sequence shown here is derived from an EMBL/GenBank/DDBJ whole genome shotgun (WGS) entry which is preliminary data.</text>
</comment>
<gene>
    <name evidence="2" type="ORF">GCM10007067_23060</name>
</gene>
<keyword evidence="3" id="KW-1185">Reference proteome</keyword>
<reference evidence="2" key="2">
    <citation type="submission" date="2020-09" db="EMBL/GenBank/DDBJ databases">
        <authorList>
            <person name="Sun Q."/>
            <person name="Kim S."/>
        </authorList>
    </citation>
    <scope>NUCLEOTIDE SEQUENCE</scope>
    <source>
        <strain evidence="2">KCTC 23077</strain>
    </source>
</reference>
<evidence type="ECO:0000313" key="2">
    <source>
        <dbReference type="EMBL" id="GHA84496.1"/>
    </source>
</evidence>
<evidence type="ECO:0000313" key="3">
    <source>
        <dbReference type="Proteomes" id="UP000646426"/>
    </source>
</evidence>